<protein>
    <recommendedName>
        <fullName evidence="3">Fibronectin type-III domain-containing protein</fullName>
    </recommendedName>
</protein>
<gene>
    <name evidence="1" type="ORF">DBT_0052</name>
</gene>
<evidence type="ECO:0000313" key="2">
    <source>
        <dbReference type="Proteomes" id="UP000093080"/>
    </source>
</evidence>
<proteinExistence type="predicted"/>
<dbReference type="SUPFAM" id="SSF49265">
    <property type="entry name" value="Fibronectin type III"/>
    <property type="match status" value="1"/>
</dbReference>
<dbReference type="InterPro" id="IPR036116">
    <property type="entry name" value="FN3_sf"/>
</dbReference>
<dbReference type="InterPro" id="IPR013783">
    <property type="entry name" value="Ig-like_fold"/>
</dbReference>
<dbReference type="AlphaFoldDB" id="A0A1B9F8T6"/>
<keyword evidence="2" id="KW-1185">Reference proteome</keyword>
<comment type="caution">
    <text evidence="1">The sequence shown here is derived from an EMBL/GenBank/DDBJ whole genome shotgun (WGS) entry which is preliminary data.</text>
</comment>
<name>A0A1B9F8T6_9BACT</name>
<sequence length="316" mass="36210">MPPKDVKYTITKDGVVLSWGVPVKNVDGSPIVGLKGFEVFKAFGADNSCLECPRRFKNPVWIPFKGKLKRGITMAYEDRTLVRGGRYFYKVRTVKGLFSKSEFSNEVSFSWHPPPSVPIAIGVDRKDGVVEIKWRPPVYFEDGTLVGQKELSRLVYKIFRRRINEKNWRLLEEDYKSTHFIDRNVSSNEDYVYKIEPIFKFGQTPIPGLESLEMIALEEQSKGEIAVPEELVAVPRKDGIELHWEAKLGEGQGFRVYRRGPKGLVEVLNREPLRYNQFKDTTKLPKGTYTYWVTIVSSGPHPIEGPPSNRVKLEVD</sequence>
<evidence type="ECO:0000313" key="1">
    <source>
        <dbReference type="EMBL" id="OCC16235.1"/>
    </source>
</evidence>
<organism evidence="1 2">
    <name type="scientific">Dissulfuribacter thermophilus</name>
    <dbReference type="NCBI Taxonomy" id="1156395"/>
    <lineage>
        <taxon>Bacteria</taxon>
        <taxon>Pseudomonadati</taxon>
        <taxon>Thermodesulfobacteriota</taxon>
        <taxon>Dissulfuribacteria</taxon>
        <taxon>Dissulfuribacterales</taxon>
        <taxon>Dissulfuribacteraceae</taxon>
        <taxon>Dissulfuribacter</taxon>
    </lineage>
</organism>
<accession>A0A1B9F8T6</accession>
<reference evidence="1 2" key="1">
    <citation type="submission" date="2016-06" db="EMBL/GenBank/DDBJ databases">
        <title>Respiratory ammonification of nitrate coupled to the oxidation of elemental sulfur in deep-sea autotrophic thermophilic bacteria.</title>
        <authorList>
            <person name="Slobodkina G.B."/>
            <person name="Mardanov A.V."/>
            <person name="Ravin N.V."/>
            <person name="Frolova A.A."/>
            <person name="Viryasiv M.B."/>
            <person name="Chernyh N.A."/>
            <person name="Bonch-Osmolovskaya E.A."/>
            <person name="Slobodkin A.I."/>
        </authorList>
    </citation>
    <scope>NUCLEOTIDE SEQUENCE [LARGE SCALE GENOMIC DNA]</scope>
    <source>
        <strain evidence="1 2">S69</strain>
    </source>
</reference>
<dbReference type="EMBL" id="MAGO01000001">
    <property type="protein sequence ID" value="OCC16235.1"/>
    <property type="molecule type" value="Genomic_DNA"/>
</dbReference>
<dbReference type="Gene3D" id="2.60.40.10">
    <property type="entry name" value="Immunoglobulins"/>
    <property type="match status" value="2"/>
</dbReference>
<dbReference type="STRING" id="1156395.DBT_0052"/>
<dbReference type="Proteomes" id="UP000093080">
    <property type="component" value="Unassembled WGS sequence"/>
</dbReference>
<evidence type="ECO:0008006" key="3">
    <source>
        <dbReference type="Google" id="ProtNLM"/>
    </source>
</evidence>